<dbReference type="EMBL" id="AGYR01000039">
    <property type="protein sequence ID" value="ENZ12404.1"/>
    <property type="molecule type" value="Genomic_DNA"/>
</dbReference>
<reference evidence="2 3" key="1">
    <citation type="submission" date="2013-01" db="EMBL/GenBank/DDBJ databases">
        <title>The Genome Sequence of Clostridium clostridioforme 90A8.</title>
        <authorList>
            <consortium name="The Broad Institute Genome Sequencing Platform"/>
            <person name="Earl A."/>
            <person name="Ward D."/>
            <person name="Feldgarden M."/>
            <person name="Gevers D."/>
            <person name="Courvalin P."/>
            <person name="Lambert T."/>
            <person name="Walker B."/>
            <person name="Young S.K."/>
            <person name="Zeng Q."/>
            <person name="Gargeya S."/>
            <person name="Fitzgerald M."/>
            <person name="Haas B."/>
            <person name="Abouelleil A."/>
            <person name="Alvarado L."/>
            <person name="Arachchi H.M."/>
            <person name="Berlin A.M."/>
            <person name="Chapman S.B."/>
            <person name="Dewar J."/>
            <person name="Goldberg J."/>
            <person name="Griggs A."/>
            <person name="Gujja S."/>
            <person name="Hansen M."/>
            <person name="Howarth C."/>
            <person name="Imamovic A."/>
            <person name="Larimer J."/>
            <person name="McCowan C."/>
            <person name="Murphy C."/>
            <person name="Neiman D."/>
            <person name="Pearson M."/>
            <person name="Priest M."/>
            <person name="Roberts A."/>
            <person name="Saif S."/>
            <person name="Shea T."/>
            <person name="Sisk P."/>
            <person name="Sykes S."/>
            <person name="Wortman J."/>
            <person name="Nusbaum C."/>
            <person name="Birren B."/>
        </authorList>
    </citation>
    <scope>NUCLEOTIDE SEQUENCE [LARGE SCALE GENOMIC DNA]</scope>
    <source>
        <strain evidence="2 3">90A8</strain>
    </source>
</reference>
<dbReference type="RefSeq" id="WP_002593641.1">
    <property type="nucleotide sequence ID" value="NZ_KB850979.1"/>
</dbReference>
<accession>A0A0E2H8I2</accession>
<comment type="caution">
    <text evidence="2">The sequence shown here is derived from an EMBL/GenBank/DDBJ whole genome shotgun (WGS) entry which is preliminary data.</text>
</comment>
<dbReference type="InterPro" id="IPR056111">
    <property type="entry name" value="DUF7694"/>
</dbReference>
<dbReference type="AlphaFoldDB" id="A0A0E2H8I2"/>
<evidence type="ECO:0000313" key="2">
    <source>
        <dbReference type="EMBL" id="ENZ12404.1"/>
    </source>
</evidence>
<gene>
    <name evidence="2" type="ORF">HMPREF1090_03530</name>
</gene>
<evidence type="ECO:0000313" key="3">
    <source>
        <dbReference type="Proteomes" id="UP000013085"/>
    </source>
</evidence>
<name>A0A0E2H8I2_9FIRM</name>
<protein>
    <recommendedName>
        <fullName evidence="1">DUF7694 domain-containing protein</fullName>
    </recommendedName>
</protein>
<dbReference type="Pfam" id="PF24746">
    <property type="entry name" value="DUF7694"/>
    <property type="match status" value="1"/>
</dbReference>
<dbReference type="Proteomes" id="UP000013085">
    <property type="component" value="Unassembled WGS sequence"/>
</dbReference>
<sequence>MKKARDLQKCLGAHDIQITHLGFDGGCGVFTKGTLKSATVIWSYAGGWEHVSICPKNRTPDWNEMCLLKDVFWNEDETVIQYHPAKTNYVNNMKNCLHLWKPIEQFPGKLPIPPDIMVGVKAVGTMG</sequence>
<feature type="domain" description="DUF7694" evidence="1">
    <location>
        <begin position="40"/>
        <end position="103"/>
    </location>
</feature>
<proteinExistence type="predicted"/>
<evidence type="ECO:0000259" key="1">
    <source>
        <dbReference type="Pfam" id="PF24746"/>
    </source>
</evidence>
<dbReference type="HOGENOM" id="CLU_153047_0_0_9"/>
<organism evidence="2 3">
    <name type="scientific">[Clostridium] clostridioforme 90A8</name>
    <dbReference type="NCBI Taxonomy" id="999408"/>
    <lineage>
        <taxon>Bacteria</taxon>
        <taxon>Bacillati</taxon>
        <taxon>Bacillota</taxon>
        <taxon>Clostridia</taxon>
        <taxon>Lachnospirales</taxon>
        <taxon>Lachnospiraceae</taxon>
        <taxon>Enterocloster</taxon>
    </lineage>
</organism>
<dbReference type="PATRIC" id="fig|999408.3.peg.3805"/>